<reference evidence="4" key="1">
    <citation type="submission" date="2022-12" db="EMBL/GenBank/DDBJ databases">
        <title>Genome assemblies of Blomia tropicalis.</title>
        <authorList>
            <person name="Cui Y."/>
        </authorList>
    </citation>
    <scope>NUCLEOTIDE SEQUENCE</scope>
    <source>
        <tissue evidence="4">Adult mites</tissue>
    </source>
</reference>
<dbReference type="SMART" id="SM00494">
    <property type="entry name" value="ChtBD2"/>
    <property type="match status" value="1"/>
</dbReference>
<dbReference type="GO" id="GO:0008061">
    <property type="term" value="F:chitin binding"/>
    <property type="evidence" value="ECO:0007669"/>
    <property type="project" value="InterPro"/>
</dbReference>
<evidence type="ECO:0000259" key="3">
    <source>
        <dbReference type="PROSITE" id="PS50940"/>
    </source>
</evidence>
<feature type="signal peptide" evidence="2">
    <location>
        <begin position="1"/>
        <end position="20"/>
    </location>
</feature>
<sequence>MRVYIFIALCVVVHLNLVRSLSLNNQEKSTNHQLKTKTIDLDDRKSIWEWLDRINNERAAQRNASQQHIPISFALPSKNETLERQTRLKTQVEGLKKSVATQMAEDNAIAKAMVKQGKNNTKEEKPIVVEIVTQPILNDEKVSTELKTKRTKTKTESQLQSLVKPIPEHQTSSSPTSVLQFKSKRTNIIEHATISIRPATLSERAIHHHHKRTSSVLNLPPVPAEWTFTCPPGKTGYFADSGNECRVYYVCSSDRGERQRFLCPLGTRFNQEQSNCDWWDKVSCHEKTTDERKRV</sequence>
<dbReference type="PANTHER" id="PTHR22933:SF31">
    <property type="entry name" value="FI18007P1"/>
    <property type="match status" value="1"/>
</dbReference>
<protein>
    <recommendedName>
        <fullName evidence="3">Chitin-binding type-2 domain-containing protein</fullName>
    </recommendedName>
</protein>
<dbReference type="InterPro" id="IPR002557">
    <property type="entry name" value="Chitin-bd_dom"/>
</dbReference>
<dbReference type="InterPro" id="IPR052976">
    <property type="entry name" value="Scoloptoxin-like"/>
</dbReference>
<accession>A0A9Q0MC50</accession>
<dbReference type="InterPro" id="IPR036508">
    <property type="entry name" value="Chitin-bd_dom_sf"/>
</dbReference>
<dbReference type="Gene3D" id="2.170.140.10">
    <property type="entry name" value="Chitin binding domain"/>
    <property type="match status" value="1"/>
</dbReference>
<evidence type="ECO:0000256" key="1">
    <source>
        <dbReference type="SAM" id="MobiDB-lite"/>
    </source>
</evidence>
<keyword evidence="5" id="KW-1185">Reference proteome</keyword>
<dbReference type="EMBL" id="JAPWDV010000001">
    <property type="protein sequence ID" value="KAJ6221757.1"/>
    <property type="molecule type" value="Genomic_DNA"/>
</dbReference>
<evidence type="ECO:0000313" key="5">
    <source>
        <dbReference type="Proteomes" id="UP001142055"/>
    </source>
</evidence>
<dbReference type="GO" id="GO:0005576">
    <property type="term" value="C:extracellular region"/>
    <property type="evidence" value="ECO:0007669"/>
    <property type="project" value="InterPro"/>
</dbReference>
<feature type="region of interest" description="Disordered" evidence="1">
    <location>
        <begin position="154"/>
        <end position="179"/>
    </location>
</feature>
<proteinExistence type="predicted"/>
<keyword evidence="2" id="KW-0732">Signal</keyword>
<dbReference type="AlphaFoldDB" id="A0A9Q0MC50"/>
<comment type="caution">
    <text evidence="4">The sequence shown here is derived from an EMBL/GenBank/DDBJ whole genome shotgun (WGS) entry which is preliminary data.</text>
</comment>
<dbReference type="Proteomes" id="UP001142055">
    <property type="component" value="Chromosome 1"/>
</dbReference>
<organism evidence="4 5">
    <name type="scientific">Blomia tropicalis</name>
    <name type="common">Mite</name>
    <dbReference type="NCBI Taxonomy" id="40697"/>
    <lineage>
        <taxon>Eukaryota</taxon>
        <taxon>Metazoa</taxon>
        <taxon>Ecdysozoa</taxon>
        <taxon>Arthropoda</taxon>
        <taxon>Chelicerata</taxon>
        <taxon>Arachnida</taxon>
        <taxon>Acari</taxon>
        <taxon>Acariformes</taxon>
        <taxon>Sarcoptiformes</taxon>
        <taxon>Astigmata</taxon>
        <taxon>Glycyphagoidea</taxon>
        <taxon>Echimyopodidae</taxon>
        <taxon>Blomia</taxon>
    </lineage>
</organism>
<name>A0A9Q0MC50_BLOTA</name>
<feature type="chain" id="PRO_5040235221" description="Chitin-binding type-2 domain-containing protein" evidence="2">
    <location>
        <begin position="21"/>
        <end position="295"/>
    </location>
</feature>
<gene>
    <name evidence="4" type="ORF">RDWZM_000302</name>
</gene>
<dbReference type="PANTHER" id="PTHR22933">
    <property type="entry name" value="FI18007P1-RELATED"/>
    <property type="match status" value="1"/>
</dbReference>
<feature type="domain" description="Chitin-binding type-2" evidence="3">
    <location>
        <begin position="227"/>
        <end position="286"/>
    </location>
</feature>
<evidence type="ECO:0000313" key="4">
    <source>
        <dbReference type="EMBL" id="KAJ6221757.1"/>
    </source>
</evidence>
<dbReference type="PROSITE" id="PS50940">
    <property type="entry name" value="CHIT_BIND_II"/>
    <property type="match status" value="1"/>
</dbReference>
<dbReference type="SUPFAM" id="SSF57625">
    <property type="entry name" value="Invertebrate chitin-binding proteins"/>
    <property type="match status" value="1"/>
</dbReference>
<dbReference type="Pfam" id="PF01607">
    <property type="entry name" value="CBM_14"/>
    <property type="match status" value="1"/>
</dbReference>
<feature type="compositionally biased region" description="Polar residues" evidence="1">
    <location>
        <begin position="169"/>
        <end position="179"/>
    </location>
</feature>
<evidence type="ECO:0000256" key="2">
    <source>
        <dbReference type="SAM" id="SignalP"/>
    </source>
</evidence>